<keyword evidence="4 8" id="KW-0479">Metal-binding</keyword>
<dbReference type="Pfam" id="PF01850">
    <property type="entry name" value="PIN"/>
    <property type="match status" value="1"/>
</dbReference>
<dbReference type="EC" id="3.1.-.-" evidence="8"/>
<comment type="cofactor">
    <cofactor evidence="1 8">
        <name>Mg(2+)</name>
        <dbReference type="ChEBI" id="CHEBI:18420"/>
    </cofactor>
</comment>
<keyword evidence="8" id="KW-0800">Toxin</keyword>
<protein>
    <recommendedName>
        <fullName evidence="8">Ribonuclease VapC</fullName>
        <shortName evidence="8">RNase VapC</shortName>
        <ecNumber evidence="8">3.1.-.-</ecNumber>
    </recommendedName>
    <alternativeName>
        <fullName evidence="8">Toxin VapC</fullName>
    </alternativeName>
</protein>
<dbReference type="Proteomes" id="UP001242480">
    <property type="component" value="Unassembled WGS sequence"/>
</dbReference>
<comment type="similarity">
    <text evidence="7 8">Belongs to the PINc/VapC protein family.</text>
</comment>
<evidence type="ECO:0000256" key="4">
    <source>
        <dbReference type="ARBA" id="ARBA00022723"/>
    </source>
</evidence>
<organism evidence="10 11">
    <name type="scientific">Labrys wisconsinensis</name>
    <dbReference type="NCBI Taxonomy" id="425677"/>
    <lineage>
        <taxon>Bacteria</taxon>
        <taxon>Pseudomonadati</taxon>
        <taxon>Pseudomonadota</taxon>
        <taxon>Alphaproteobacteria</taxon>
        <taxon>Hyphomicrobiales</taxon>
        <taxon>Xanthobacteraceae</taxon>
        <taxon>Labrys</taxon>
    </lineage>
</organism>
<dbReference type="InterPro" id="IPR022907">
    <property type="entry name" value="VapC_family"/>
</dbReference>
<evidence type="ECO:0000256" key="6">
    <source>
        <dbReference type="ARBA" id="ARBA00022842"/>
    </source>
</evidence>
<dbReference type="PANTHER" id="PTHR33653">
    <property type="entry name" value="RIBONUCLEASE VAPC2"/>
    <property type="match status" value="1"/>
</dbReference>
<evidence type="ECO:0000256" key="3">
    <source>
        <dbReference type="ARBA" id="ARBA00022722"/>
    </source>
</evidence>
<sequence length="139" mass="14928">MIVLDTNVLSELMRAHPDEAVVAWLLAVPSADLFTTTVTQAEILSGLALMPDGKRQLALRAAAERLFAVDLAGRILPFDSDAAHAFARVVVERRKAGRPIGNLDAQIAAVARAKGADVASRNVEDFRGCGIVVRNPWND</sequence>
<evidence type="ECO:0000256" key="8">
    <source>
        <dbReference type="HAMAP-Rule" id="MF_00265"/>
    </source>
</evidence>
<feature type="binding site" evidence="8">
    <location>
        <position position="104"/>
    </location>
    <ligand>
        <name>Mg(2+)</name>
        <dbReference type="ChEBI" id="CHEBI:18420"/>
    </ligand>
</feature>
<name>A0ABU0JKV7_9HYPH</name>
<feature type="domain" description="PIN" evidence="9">
    <location>
        <begin position="2"/>
        <end position="122"/>
    </location>
</feature>
<reference evidence="10 11" key="1">
    <citation type="submission" date="2023-07" db="EMBL/GenBank/DDBJ databases">
        <title>Genomic Encyclopedia of Type Strains, Phase IV (KMG-IV): sequencing the most valuable type-strain genomes for metagenomic binning, comparative biology and taxonomic classification.</title>
        <authorList>
            <person name="Goeker M."/>
        </authorList>
    </citation>
    <scope>NUCLEOTIDE SEQUENCE [LARGE SCALE GENOMIC DNA]</scope>
    <source>
        <strain evidence="10 11">DSM 19619</strain>
    </source>
</reference>
<evidence type="ECO:0000256" key="5">
    <source>
        <dbReference type="ARBA" id="ARBA00022801"/>
    </source>
</evidence>
<dbReference type="InterPro" id="IPR029060">
    <property type="entry name" value="PIN-like_dom_sf"/>
</dbReference>
<comment type="caution">
    <text evidence="10">The sequence shown here is derived from an EMBL/GenBank/DDBJ whole genome shotgun (WGS) entry which is preliminary data.</text>
</comment>
<dbReference type="EMBL" id="JAUSVX010000027">
    <property type="protein sequence ID" value="MDQ0474919.1"/>
    <property type="molecule type" value="Genomic_DNA"/>
</dbReference>
<proteinExistence type="inferred from homology"/>
<gene>
    <name evidence="8" type="primary">vapC</name>
    <name evidence="10" type="ORF">QO011_007961</name>
</gene>
<dbReference type="PANTHER" id="PTHR33653:SF1">
    <property type="entry name" value="RIBONUCLEASE VAPC2"/>
    <property type="match status" value="1"/>
</dbReference>
<keyword evidence="3 8" id="KW-0540">Nuclease</keyword>
<keyword evidence="6 8" id="KW-0460">Magnesium</keyword>
<keyword evidence="5 8" id="KW-0378">Hydrolase</keyword>
<evidence type="ECO:0000259" key="9">
    <source>
        <dbReference type="Pfam" id="PF01850"/>
    </source>
</evidence>
<dbReference type="SUPFAM" id="SSF88723">
    <property type="entry name" value="PIN domain-like"/>
    <property type="match status" value="1"/>
</dbReference>
<comment type="function">
    <text evidence="8">Toxic component of a toxin-antitoxin (TA) system. An RNase.</text>
</comment>
<dbReference type="HAMAP" id="MF_00265">
    <property type="entry name" value="VapC_Nob1"/>
    <property type="match status" value="1"/>
</dbReference>
<keyword evidence="2 8" id="KW-1277">Toxin-antitoxin system</keyword>
<evidence type="ECO:0000313" key="10">
    <source>
        <dbReference type="EMBL" id="MDQ0474919.1"/>
    </source>
</evidence>
<evidence type="ECO:0000256" key="1">
    <source>
        <dbReference type="ARBA" id="ARBA00001946"/>
    </source>
</evidence>
<dbReference type="Gene3D" id="3.40.50.1010">
    <property type="entry name" value="5'-nuclease"/>
    <property type="match status" value="1"/>
</dbReference>
<dbReference type="RefSeq" id="WP_307285346.1">
    <property type="nucleotide sequence ID" value="NZ_JAUSVX010000027.1"/>
</dbReference>
<dbReference type="InterPro" id="IPR050556">
    <property type="entry name" value="Type_II_TA_system_RNase"/>
</dbReference>
<evidence type="ECO:0000256" key="2">
    <source>
        <dbReference type="ARBA" id="ARBA00022649"/>
    </source>
</evidence>
<keyword evidence="11" id="KW-1185">Reference proteome</keyword>
<evidence type="ECO:0000313" key="11">
    <source>
        <dbReference type="Proteomes" id="UP001242480"/>
    </source>
</evidence>
<dbReference type="CDD" id="cd18731">
    <property type="entry name" value="PIN_NgFitB-like"/>
    <property type="match status" value="1"/>
</dbReference>
<feature type="binding site" evidence="8">
    <location>
        <position position="5"/>
    </location>
    <ligand>
        <name>Mg(2+)</name>
        <dbReference type="ChEBI" id="CHEBI:18420"/>
    </ligand>
</feature>
<evidence type="ECO:0000256" key="7">
    <source>
        <dbReference type="ARBA" id="ARBA00038093"/>
    </source>
</evidence>
<accession>A0ABU0JKV7</accession>
<dbReference type="InterPro" id="IPR002716">
    <property type="entry name" value="PIN_dom"/>
</dbReference>